<evidence type="ECO:0000256" key="3">
    <source>
        <dbReference type="ARBA" id="ARBA00012438"/>
    </source>
</evidence>
<dbReference type="Pfam" id="PF05231">
    <property type="entry name" value="MASE1"/>
    <property type="match status" value="1"/>
</dbReference>
<keyword evidence="7 18" id="KW-0812">Transmembrane</keyword>
<dbReference type="InterPro" id="IPR003594">
    <property type="entry name" value="HATPase_dom"/>
</dbReference>
<dbReference type="FunFam" id="3.30.565.10:FF:000010">
    <property type="entry name" value="Sensor histidine kinase RcsC"/>
    <property type="match status" value="1"/>
</dbReference>
<feature type="transmembrane region" description="Helical" evidence="18">
    <location>
        <begin position="109"/>
        <end position="127"/>
    </location>
</feature>
<dbReference type="eggNOG" id="COG3447">
    <property type="taxonomic scope" value="Bacteria"/>
</dbReference>
<dbReference type="EC" id="2.7.13.3" evidence="3"/>
<dbReference type="RefSeq" id="WP_012828881.1">
    <property type="nucleotide sequence ID" value="NC_013440.1"/>
</dbReference>
<keyword evidence="5" id="KW-0597">Phosphoprotein</keyword>
<evidence type="ECO:0000256" key="15">
    <source>
        <dbReference type="ARBA" id="ARBA00068150"/>
    </source>
</evidence>
<dbReference type="GO" id="GO:0000155">
    <property type="term" value="F:phosphorelay sensor kinase activity"/>
    <property type="evidence" value="ECO:0007669"/>
    <property type="project" value="InterPro"/>
</dbReference>
<evidence type="ECO:0000256" key="12">
    <source>
        <dbReference type="ARBA" id="ARBA00023012"/>
    </source>
</evidence>
<dbReference type="KEGG" id="hoh:Hoch_3782"/>
<evidence type="ECO:0000256" key="13">
    <source>
        <dbReference type="ARBA" id="ARBA00023136"/>
    </source>
</evidence>
<keyword evidence="13 18" id="KW-0472">Membrane</keyword>
<dbReference type="SUPFAM" id="SSF55874">
    <property type="entry name" value="ATPase domain of HSP90 chaperone/DNA topoisomerase II/histidine kinase"/>
    <property type="match status" value="1"/>
</dbReference>
<dbReference type="Proteomes" id="UP000001880">
    <property type="component" value="Chromosome"/>
</dbReference>
<feature type="compositionally biased region" description="Low complexity" evidence="17">
    <location>
        <begin position="1"/>
        <end position="23"/>
    </location>
</feature>
<feature type="transmembrane region" description="Helical" evidence="18">
    <location>
        <begin position="220"/>
        <end position="238"/>
    </location>
</feature>
<feature type="transmembrane region" description="Helical" evidence="18">
    <location>
        <begin position="148"/>
        <end position="175"/>
    </location>
</feature>
<evidence type="ECO:0000256" key="7">
    <source>
        <dbReference type="ARBA" id="ARBA00022692"/>
    </source>
</evidence>
<evidence type="ECO:0000256" key="5">
    <source>
        <dbReference type="ARBA" id="ARBA00022553"/>
    </source>
</evidence>
<evidence type="ECO:0000256" key="17">
    <source>
        <dbReference type="SAM" id="MobiDB-lite"/>
    </source>
</evidence>
<feature type="domain" description="Histidine kinase" evidence="19">
    <location>
        <begin position="570"/>
        <end position="796"/>
    </location>
</feature>
<dbReference type="Pfam" id="PF00512">
    <property type="entry name" value="HisKA"/>
    <property type="match status" value="1"/>
</dbReference>
<dbReference type="InterPro" id="IPR003661">
    <property type="entry name" value="HisK_dim/P_dom"/>
</dbReference>
<sequence length="798" mass="84743">MDDSTTPTPAAGADDGAPVAPAGESDALEGGSAPAWLLILGLAVLLLLSGAAASELNMPHGFASPVWPPSGVLLAGLLCFGRRALPLCFVAWLSVALQSLAPVIEAPGALLAASLLLTVCSCASYLLSALLLRRFMRGSIALIRPRELLAFVLCGACLGPILASLGGSLCLILVLSLPLESAPFTWLTWWVGDAIGVLIFTPVCLSVCAEESVWRHRRRAVTLPLLATFALVVAFFLYSSSSHATRQAAALAAQGEHFAHELQRSLGAEVEYLHALTEVYRSTPLSEERPFRHLVEHRLAERRVLVGAVWIADERPDSAAEALATTWSASREPGALARGRAIASEPELVRALERARITRDLVTTGMCGDLLGHGDEPVMWLLLPLPAAAGAGLAPPRGYFGLALSVPALLAPLRRAAEAAGLWAWIDDHAAATGDAPPARYWIAPAEGEGASELASGGIAERLFAVGTHTWNLAVARSPTQERSSSGFRMWRAFAVGLALVGILGMFLLTLSGRRAFIETHVAERTAALREANEVLALEIEGRLQELSSLERAAEAAEAANRAKSRFLNNMSHEMRTPLNAVIGMTELLIDTELDDEQREYAEVVTEAGVALLALIDDVLDVARIESGTMTLEEAPFSLRAAIGGVMSLLDARACEAGLRFASEVAEDVPDLLIGDAGRLRQVLLNLVNNAIKFTEQGGVDLAVARAAEESEAPGDGSVVLRFSVRDTGIGVPEDKQAVIFKVFEQADMSLSRRYGGTGLGLPIAVELVQLMGGELALESEPERGSVFSFTARFRTEG</sequence>
<dbReference type="FunFam" id="1.10.287.130:FF:000002">
    <property type="entry name" value="Two-component osmosensing histidine kinase"/>
    <property type="match status" value="1"/>
</dbReference>
<organism evidence="20 21">
    <name type="scientific">Haliangium ochraceum (strain DSM 14365 / JCM 11303 / SMP-2)</name>
    <dbReference type="NCBI Taxonomy" id="502025"/>
    <lineage>
        <taxon>Bacteria</taxon>
        <taxon>Pseudomonadati</taxon>
        <taxon>Myxococcota</taxon>
        <taxon>Polyangia</taxon>
        <taxon>Haliangiales</taxon>
        <taxon>Kofleriaceae</taxon>
        <taxon>Haliangium</taxon>
    </lineage>
</organism>
<dbReference type="CDD" id="cd16922">
    <property type="entry name" value="HATPase_EvgS-ArcB-TorS-like"/>
    <property type="match status" value="1"/>
</dbReference>
<evidence type="ECO:0000313" key="21">
    <source>
        <dbReference type="Proteomes" id="UP000001880"/>
    </source>
</evidence>
<keyword evidence="8" id="KW-0547">Nucleotide-binding</keyword>
<dbReference type="AlphaFoldDB" id="D0LYD2"/>
<feature type="transmembrane region" description="Helical" evidence="18">
    <location>
        <begin position="72"/>
        <end position="97"/>
    </location>
</feature>
<evidence type="ECO:0000256" key="2">
    <source>
        <dbReference type="ARBA" id="ARBA00004651"/>
    </source>
</evidence>
<dbReference type="InterPro" id="IPR036097">
    <property type="entry name" value="HisK_dim/P_sf"/>
</dbReference>
<evidence type="ECO:0000256" key="16">
    <source>
        <dbReference type="SAM" id="Coils"/>
    </source>
</evidence>
<evidence type="ECO:0000256" key="4">
    <source>
        <dbReference type="ARBA" id="ARBA00022475"/>
    </source>
</evidence>
<dbReference type="Pfam" id="PF02518">
    <property type="entry name" value="HATPase_c"/>
    <property type="match status" value="1"/>
</dbReference>
<dbReference type="OrthoDB" id="9810730at2"/>
<dbReference type="PANTHER" id="PTHR45339:SF1">
    <property type="entry name" value="HYBRID SIGNAL TRANSDUCTION HISTIDINE KINASE J"/>
    <property type="match status" value="1"/>
</dbReference>
<dbReference type="SMART" id="SM00387">
    <property type="entry name" value="HATPase_c"/>
    <property type="match status" value="1"/>
</dbReference>
<keyword evidence="10" id="KW-0067">ATP-binding</keyword>
<evidence type="ECO:0000256" key="6">
    <source>
        <dbReference type="ARBA" id="ARBA00022679"/>
    </source>
</evidence>
<keyword evidence="9 20" id="KW-0418">Kinase</keyword>
<feature type="transmembrane region" description="Helical" evidence="18">
    <location>
        <begin position="490"/>
        <end position="511"/>
    </location>
</feature>
<evidence type="ECO:0000256" key="18">
    <source>
        <dbReference type="SAM" id="Phobius"/>
    </source>
</evidence>
<comment type="subcellular location">
    <subcellularLocation>
        <location evidence="2">Cell membrane</location>
        <topology evidence="2">Multi-pass membrane protein</topology>
    </subcellularLocation>
</comment>
<feature type="transmembrane region" description="Helical" evidence="18">
    <location>
        <begin position="33"/>
        <end position="52"/>
    </location>
</feature>
<evidence type="ECO:0000256" key="14">
    <source>
        <dbReference type="ARBA" id="ARBA00064003"/>
    </source>
</evidence>
<dbReference type="PANTHER" id="PTHR45339">
    <property type="entry name" value="HYBRID SIGNAL TRANSDUCTION HISTIDINE KINASE J"/>
    <property type="match status" value="1"/>
</dbReference>
<dbReference type="Gene3D" id="1.10.287.130">
    <property type="match status" value="1"/>
</dbReference>
<keyword evidence="21" id="KW-1185">Reference proteome</keyword>
<gene>
    <name evidence="20" type="ordered locus">Hoch_3782</name>
</gene>
<dbReference type="PRINTS" id="PR00344">
    <property type="entry name" value="BCTRLSENSOR"/>
</dbReference>
<dbReference type="GO" id="GO:0005886">
    <property type="term" value="C:plasma membrane"/>
    <property type="evidence" value="ECO:0007669"/>
    <property type="project" value="UniProtKB-SubCell"/>
</dbReference>
<evidence type="ECO:0000256" key="10">
    <source>
        <dbReference type="ARBA" id="ARBA00022840"/>
    </source>
</evidence>
<dbReference type="InterPro" id="IPR004358">
    <property type="entry name" value="Sig_transdc_His_kin-like_C"/>
</dbReference>
<evidence type="ECO:0000256" key="11">
    <source>
        <dbReference type="ARBA" id="ARBA00022989"/>
    </source>
</evidence>
<evidence type="ECO:0000259" key="19">
    <source>
        <dbReference type="PROSITE" id="PS50109"/>
    </source>
</evidence>
<dbReference type="InterPro" id="IPR036890">
    <property type="entry name" value="HATPase_C_sf"/>
</dbReference>
<dbReference type="STRING" id="502025.Hoch_3782"/>
<dbReference type="GO" id="GO:0005524">
    <property type="term" value="F:ATP binding"/>
    <property type="evidence" value="ECO:0007669"/>
    <property type="project" value="UniProtKB-KW"/>
</dbReference>
<comment type="catalytic activity">
    <reaction evidence="1">
        <text>ATP + protein L-histidine = ADP + protein N-phospho-L-histidine.</text>
        <dbReference type="EC" id="2.7.13.3"/>
    </reaction>
</comment>
<dbReference type="CDD" id="cd00082">
    <property type="entry name" value="HisKA"/>
    <property type="match status" value="1"/>
</dbReference>
<accession>D0LYD2</accession>
<dbReference type="InterPro" id="IPR005467">
    <property type="entry name" value="His_kinase_dom"/>
</dbReference>
<protein>
    <recommendedName>
        <fullName evidence="15">Sensory/regulatory protein RpfC</fullName>
        <ecNumber evidence="3">2.7.13.3</ecNumber>
    </recommendedName>
</protein>
<evidence type="ECO:0000256" key="1">
    <source>
        <dbReference type="ARBA" id="ARBA00000085"/>
    </source>
</evidence>
<dbReference type="eggNOG" id="COG2205">
    <property type="taxonomic scope" value="Bacteria"/>
</dbReference>
<keyword evidence="12" id="KW-0902">Two-component regulatory system</keyword>
<evidence type="ECO:0000256" key="8">
    <source>
        <dbReference type="ARBA" id="ARBA00022741"/>
    </source>
</evidence>
<feature type="transmembrane region" description="Helical" evidence="18">
    <location>
        <begin position="187"/>
        <end position="208"/>
    </location>
</feature>
<dbReference type="HOGENOM" id="CLU_352243_0_0_7"/>
<dbReference type="InterPro" id="IPR007895">
    <property type="entry name" value="MASE1"/>
</dbReference>
<comment type="subunit">
    <text evidence="14">At low DSF concentrations, interacts with RpfF.</text>
</comment>
<dbReference type="SMART" id="SM00388">
    <property type="entry name" value="HisKA"/>
    <property type="match status" value="1"/>
</dbReference>
<dbReference type="EMBL" id="CP001804">
    <property type="protein sequence ID" value="ACY16282.1"/>
    <property type="molecule type" value="Genomic_DNA"/>
</dbReference>
<reference evidence="20 21" key="1">
    <citation type="journal article" date="2010" name="Stand. Genomic Sci.">
        <title>Complete genome sequence of Haliangium ochraceum type strain (SMP-2).</title>
        <authorList>
            <consortium name="US DOE Joint Genome Institute (JGI-PGF)"/>
            <person name="Ivanova N."/>
            <person name="Daum C."/>
            <person name="Lang E."/>
            <person name="Abt B."/>
            <person name="Kopitz M."/>
            <person name="Saunders E."/>
            <person name="Lapidus A."/>
            <person name="Lucas S."/>
            <person name="Glavina Del Rio T."/>
            <person name="Nolan M."/>
            <person name="Tice H."/>
            <person name="Copeland A."/>
            <person name="Cheng J.F."/>
            <person name="Chen F."/>
            <person name="Bruce D."/>
            <person name="Goodwin L."/>
            <person name="Pitluck S."/>
            <person name="Mavromatis K."/>
            <person name="Pati A."/>
            <person name="Mikhailova N."/>
            <person name="Chen A."/>
            <person name="Palaniappan K."/>
            <person name="Land M."/>
            <person name="Hauser L."/>
            <person name="Chang Y.J."/>
            <person name="Jeffries C.D."/>
            <person name="Detter J.C."/>
            <person name="Brettin T."/>
            <person name="Rohde M."/>
            <person name="Goker M."/>
            <person name="Bristow J."/>
            <person name="Markowitz V."/>
            <person name="Eisen J.A."/>
            <person name="Hugenholtz P."/>
            <person name="Kyrpides N.C."/>
            <person name="Klenk H.P."/>
        </authorList>
    </citation>
    <scope>NUCLEOTIDE SEQUENCE [LARGE SCALE GENOMIC DNA]</scope>
    <source>
        <strain evidence="21">DSM 14365 / CIP 107738 / JCM 11303 / AJ 13395 / SMP-2</strain>
    </source>
</reference>
<dbReference type="PROSITE" id="PS50109">
    <property type="entry name" value="HIS_KIN"/>
    <property type="match status" value="1"/>
</dbReference>
<keyword evidence="16" id="KW-0175">Coiled coil</keyword>
<feature type="coiled-coil region" evidence="16">
    <location>
        <begin position="540"/>
        <end position="570"/>
    </location>
</feature>
<dbReference type="Gene3D" id="3.30.565.10">
    <property type="entry name" value="Histidine kinase-like ATPase, C-terminal domain"/>
    <property type="match status" value="1"/>
</dbReference>
<keyword evidence="6" id="KW-0808">Transferase</keyword>
<evidence type="ECO:0000313" key="20">
    <source>
        <dbReference type="EMBL" id="ACY16282.1"/>
    </source>
</evidence>
<feature type="region of interest" description="Disordered" evidence="17">
    <location>
        <begin position="1"/>
        <end position="26"/>
    </location>
</feature>
<keyword evidence="4" id="KW-1003">Cell membrane</keyword>
<proteinExistence type="predicted"/>
<name>D0LYD2_HALO1</name>
<dbReference type="SUPFAM" id="SSF47384">
    <property type="entry name" value="Homodimeric domain of signal transducing histidine kinase"/>
    <property type="match status" value="1"/>
</dbReference>
<evidence type="ECO:0000256" key="9">
    <source>
        <dbReference type="ARBA" id="ARBA00022777"/>
    </source>
</evidence>
<keyword evidence="11 18" id="KW-1133">Transmembrane helix</keyword>